<evidence type="ECO:0000256" key="2">
    <source>
        <dbReference type="ARBA" id="ARBA00022737"/>
    </source>
</evidence>
<dbReference type="PANTHER" id="PTHR48051">
    <property type="match status" value="1"/>
</dbReference>
<evidence type="ECO:0000256" key="3">
    <source>
        <dbReference type="PROSITE-ProRule" id="PRU10141"/>
    </source>
</evidence>
<dbReference type="AlphaFoldDB" id="A0A2A7SGS8"/>
<comment type="caution">
    <text evidence="5">The sequence shown here is derived from an EMBL/GenBank/DDBJ whole genome shotgun (WGS) entry which is preliminary data.</text>
</comment>
<gene>
    <name evidence="5" type="ORF">CRM94_11090</name>
</gene>
<dbReference type="GO" id="GO:0005737">
    <property type="term" value="C:cytoplasm"/>
    <property type="evidence" value="ECO:0007669"/>
    <property type="project" value="TreeGrafter"/>
</dbReference>
<dbReference type="Pfam" id="PF00560">
    <property type="entry name" value="LRR_1"/>
    <property type="match status" value="1"/>
</dbReference>
<dbReference type="PROSITE" id="PS50011">
    <property type="entry name" value="PROTEIN_KINASE_DOM"/>
    <property type="match status" value="1"/>
</dbReference>
<dbReference type="GO" id="GO:0004672">
    <property type="term" value="F:protein kinase activity"/>
    <property type="evidence" value="ECO:0007669"/>
    <property type="project" value="InterPro"/>
</dbReference>
<feature type="binding site" evidence="3">
    <location>
        <position position="241"/>
    </location>
    <ligand>
        <name>ATP</name>
        <dbReference type="ChEBI" id="CHEBI:30616"/>
    </ligand>
</feature>
<dbReference type="Pfam" id="PF07714">
    <property type="entry name" value="PK_Tyr_Ser-Thr"/>
    <property type="match status" value="1"/>
</dbReference>
<keyword evidence="3" id="KW-0547">Nucleotide-binding</keyword>
<dbReference type="GO" id="GO:0005524">
    <property type="term" value="F:ATP binding"/>
    <property type="evidence" value="ECO:0007669"/>
    <property type="project" value="UniProtKB-UniRule"/>
</dbReference>
<evidence type="ECO:0000256" key="1">
    <source>
        <dbReference type="ARBA" id="ARBA00022614"/>
    </source>
</evidence>
<dbReference type="Proteomes" id="UP000220629">
    <property type="component" value="Unassembled WGS sequence"/>
</dbReference>
<reference evidence="6" key="1">
    <citation type="submission" date="2017-09" db="EMBL/GenBank/DDBJ databases">
        <title>FDA dAtabase for Regulatory Grade micrObial Sequences (FDA-ARGOS): Supporting development and validation of Infectious Disease Dx tests.</title>
        <authorList>
            <person name="Minogue T."/>
            <person name="Wolcott M."/>
            <person name="Wasieloski L."/>
            <person name="Aguilar W."/>
            <person name="Moore D."/>
            <person name="Tallon L."/>
            <person name="Sadzewicz L."/>
            <person name="Ott S."/>
            <person name="Zhao X."/>
            <person name="Nagaraj S."/>
            <person name="Vavikolanu K."/>
            <person name="Aluvathingal J."/>
            <person name="Nadendla S."/>
            <person name="Sichtig H."/>
        </authorList>
    </citation>
    <scope>NUCLEOTIDE SEQUENCE [LARGE SCALE GENOMIC DNA]</scope>
    <source>
        <strain evidence="6">FDAARGOS_390</strain>
    </source>
</reference>
<dbReference type="EMBL" id="PDDY01000001">
    <property type="protein sequence ID" value="PEH42653.1"/>
    <property type="molecule type" value="Genomic_DNA"/>
</dbReference>
<dbReference type="SUPFAM" id="SSF52058">
    <property type="entry name" value="L domain-like"/>
    <property type="match status" value="1"/>
</dbReference>
<keyword evidence="3" id="KW-0067">ATP-binding</keyword>
<dbReference type="Gene3D" id="1.10.510.10">
    <property type="entry name" value="Transferase(Phosphotransferase) domain 1"/>
    <property type="match status" value="1"/>
</dbReference>
<proteinExistence type="predicted"/>
<dbReference type="InterPro" id="IPR003591">
    <property type="entry name" value="Leu-rich_rpt_typical-subtyp"/>
</dbReference>
<protein>
    <submittedName>
        <fullName evidence="5">Protein kinase</fullName>
    </submittedName>
</protein>
<evidence type="ECO:0000313" key="6">
    <source>
        <dbReference type="Proteomes" id="UP000220629"/>
    </source>
</evidence>
<dbReference type="InterPro" id="IPR050216">
    <property type="entry name" value="LRR_domain-containing"/>
</dbReference>
<sequence length="442" mass="47503">MTTTVEQLKAGKLAGARQLKLAAGLTEFPREIFELADTLEVLDLSGNALTSLPDDLPRLGRLRVLFASNNPFTELPPVLGECAQLSMIGFKANRIRSVPGAALPPRLRWLILTDNQIEALPPEIGRCAELQKLMLAGNRLAALPGEMAACTRLELVRLAANRFESLPEWLLRLPRLAWLAYAGNPFAAALEAEAMADSSVATIAWHTLALGQKLGEGASGVIYRATRLSADHHPQQAVAVKLFKGAVTSDGLPDREMAACLHAGTHASLIGALGRLGGHPMQEQGLVMPLVEHDFENLAGPPSLDSCTRDVYAEDRRFSLGTTLRIAHGIASAAAHLHRRGIVHGDLYAHNILHDGAGHALLGDFGAASLYDTQDEARRFALQRIEVRAFGCLLEELLERTEAGRSAALDELAALAAACLGGEVASRPSFESIVERLRAHLK</sequence>
<accession>A0A2A7SGS8</accession>
<evidence type="ECO:0000259" key="4">
    <source>
        <dbReference type="PROSITE" id="PS50011"/>
    </source>
</evidence>
<dbReference type="PANTHER" id="PTHR48051:SF1">
    <property type="entry name" value="RAS SUPPRESSOR PROTEIN 1"/>
    <property type="match status" value="1"/>
</dbReference>
<dbReference type="InterPro" id="IPR001611">
    <property type="entry name" value="Leu-rich_rpt"/>
</dbReference>
<dbReference type="InterPro" id="IPR017441">
    <property type="entry name" value="Protein_kinase_ATP_BS"/>
</dbReference>
<dbReference type="InterPro" id="IPR011009">
    <property type="entry name" value="Kinase-like_dom_sf"/>
</dbReference>
<feature type="domain" description="Protein kinase" evidence="4">
    <location>
        <begin position="208"/>
        <end position="442"/>
    </location>
</feature>
<dbReference type="InterPro" id="IPR000719">
    <property type="entry name" value="Prot_kinase_dom"/>
</dbReference>
<dbReference type="SMART" id="SM00369">
    <property type="entry name" value="LRR_TYP"/>
    <property type="match status" value="5"/>
</dbReference>
<dbReference type="SMART" id="SM00364">
    <property type="entry name" value="LRR_BAC"/>
    <property type="match status" value="3"/>
</dbReference>
<dbReference type="RefSeq" id="WP_098152482.1">
    <property type="nucleotide sequence ID" value="NZ_CADEQH010000020.1"/>
</dbReference>
<keyword evidence="5" id="KW-0418">Kinase</keyword>
<dbReference type="InterPro" id="IPR032675">
    <property type="entry name" value="LRR_dom_sf"/>
</dbReference>
<name>A0A2A7SGS8_BURGA</name>
<keyword evidence="2" id="KW-0677">Repeat</keyword>
<keyword evidence="1" id="KW-0433">Leucine-rich repeat</keyword>
<dbReference type="Gene3D" id="3.80.10.10">
    <property type="entry name" value="Ribonuclease Inhibitor"/>
    <property type="match status" value="2"/>
</dbReference>
<dbReference type="PROSITE" id="PS00107">
    <property type="entry name" value="PROTEIN_KINASE_ATP"/>
    <property type="match status" value="1"/>
</dbReference>
<keyword evidence="5" id="KW-0808">Transferase</keyword>
<dbReference type="InterPro" id="IPR001245">
    <property type="entry name" value="Ser-Thr/Tyr_kinase_cat_dom"/>
</dbReference>
<dbReference type="PROSITE" id="PS51450">
    <property type="entry name" value="LRR"/>
    <property type="match status" value="1"/>
</dbReference>
<dbReference type="SUPFAM" id="SSF56112">
    <property type="entry name" value="Protein kinase-like (PK-like)"/>
    <property type="match status" value="1"/>
</dbReference>
<organism evidence="5 6">
    <name type="scientific">Burkholderia gladioli</name>
    <name type="common">Pseudomonas marginata</name>
    <name type="synonym">Phytomonas marginata</name>
    <dbReference type="NCBI Taxonomy" id="28095"/>
    <lineage>
        <taxon>Bacteria</taxon>
        <taxon>Pseudomonadati</taxon>
        <taxon>Pseudomonadota</taxon>
        <taxon>Betaproteobacteria</taxon>
        <taxon>Burkholderiales</taxon>
        <taxon>Burkholderiaceae</taxon>
        <taxon>Burkholderia</taxon>
    </lineage>
</organism>
<evidence type="ECO:0000313" key="5">
    <source>
        <dbReference type="EMBL" id="PEH42653.1"/>
    </source>
</evidence>